<dbReference type="STRING" id="2756.BFR44_04735"/>
<dbReference type="RefSeq" id="WP_029092505.1">
    <property type="nucleotide sequence ID" value="NZ_CBCPKC010000001.1"/>
</dbReference>
<dbReference type="NCBIfam" id="TIGR01859">
    <property type="entry name" value="fruc_bis_ald"/>
    <property type="match status" value="1"/>
</dbReference>
<dbReference type="GO" id="GO:0047441">
    <property type="term" value="F:5-dehydro-2-deoxyphosphogluconate aldolase activity"/>
    <property type="evidence" value="ECO:0007669"/>
    <property type="project" value="UniProtKB-EC"/>
</dbReference>
<evidence type="ECO:0000313" key="10">
    <source>
        <dbReference type="Proteomes" id="UP000270190"/>
    </source>
</evidence>
<dbReference type="PIRSF" id="PIRSF001359">
    <property type="entry name" value="F_bP_aldolase_II"/>
    <property type="match status" value="1"/>
</dbReference>
<feature type="binding site" evidence="6">
    <location>
        <position position="107"/>
    </location>
    <ligand>
        <name>Zn(2+)</name>
        <dbReference type="ChEBI" id="CHEBI:29105"/>
        <label>2</label>
    </ligand>
</feature>
<feature type="binding site" evidence="5">
    <location>
        <begin position="230"/>
        <end position="233"/>
    </location>
    <ligand>
        <name>dihydroxyacetone phosphate</name>
        <dbReference type="ChEBI" id="CHEBI:57642"/>
    </ligand>
</feature>
<dbReference type="InterPro" id="IPR000771">
    <property type="entry name" value="FBA_II"/>
</dbReference>
<gene>
    <name evidence="7" type="primary">fba</name>
    <name evidence="8" type="synonym">iolJ</name>
    <name evidence="8" type="ORF">BTBSAS_180017</name>
    <name evidence="7" type="ORF">CNY62_11330</name>
</gene>
<evidence type="ECO:0000256" key="1">
    <source>
        <dbReference type="ARBA" id="ARBA00022723"/>
    </source>
</evidence>
<evidence type="ECO:0000313" key="7">
    <source>
        <dbReference type="EMBL" id="ATF26899.1"/>
    </source>
</evidence>
<keyword evidence="9" id="KW-1185">Reference proteome</keyword>
<dbReference type="InterPro" id="IPR011289">
    <property type="entry name" value="Fruc_bis_ald_class-2"/>
</dbReference>
<proteinExistence type="predicted"/>
<dbReference type="CDD" id="cd00947">
    <property type="entry name" value="TBP_aldolase_IIB"/>
    <property type="match status" value="1"/>
</dbReference>
<dbReference type="Gene3D" id="3.20.20.70">
    <property type="entry name" value="Aldolase class I"/>
    <property type="match status" value="1"/>
</dbReference>
<dbReference type="Proteomes" id="UP000270190">
    <property type="component" value="Unassembled WGS sequence"/>
</dbReference>
<keyword evidence="2 6" id="KW-0862">Zinc</keyword>
<evidence type="ECO:0000256" key="6">
    <source>
        <dbReference type="PIRSR" id="PIRSR001359-3"/>
    </source>
</evidence>
<dbReference type="Proteomes" id="UP000243591">
    <property type="component" value="Chromosome"/>
</dbReference>
<feature type="binding site" evidence="5">
    <location>
        <begin position="209"/>
        <end position="211"/>
    </location>
    <ligand>
        <name>dihydroxyacetone phosphate</name>
        <dbReference type="ChEBI" id="CHEBI:57642"/>
    </ligand>
</feature>
<feature type="binding site" evidence="6">
    <location>
        <position position="208"/>
    </location>
    <ligand>
        <name>Zn(2+)</name>
        <dbReference type="ChEBI" id="CHEBI:29105"/>
        <label>1</label>
        <note>catalytic</note>
    </ligand>
</feature>
<evidence type="ECO:0000256" key="3">
    <source>
        <dbReference type="ARBA" id="ARBA00023239"/>
    </source>
</evidence>
<dbReference type="Pfam" id="PF01116">
    <property type="entry name" value="F_bP_aldolase"/>
    <property type="match status" value="1"/>
</dbReference>
<evidence type="ECO:0000256" key="4">
    <source>
        <dbReference type="PIRSR" id="PIRSR001359-1"/>
    </source>
</evidence>
<dbReference type="NCBIfam" id="TIGR00167">
    <property type="entry name" value="cbbA"/>
    <property type="match status" value="1"/>
</dbReference>
<dbReference type="KEGG" id="bths:CNY62_11330"/>
<dbReference type="GO" id="GO:0008270">
    <property type="term" value="F:zinc ion binding"/>
    <property type="evidence" value="ECO:0007669"/>
    <property type="project" value="InterPro"/>
</dbReference>
<feature type="active site" description="Proton donor" evidence="4">
    <location>
        <position position="85"/>
    </location>
</feature>
<dbReference type="EC" id="4.1.2.29" evidence="8"/>
<keyword evidence="1 6" id="KW-0479">Metal-binding</keyword>
<accession>A0A1D2K7P8</accession>
<reference evidence="10" key="2">
    <citation type="submission" date="2018-04" db="EMBL/GenBank/DDBJ databases">
        <authorList>
            <person name="Illikoud N."/>
        </authorList>
    </citation>
    <scope>NUCLEOTIDE SEQUENCE [LARGE SCALE GENOMIC DNA]</scope>
</reference>
<feature type="binding site" evidence="6">
    <location>
        <position position="137"/>
    </location>
    <ligand>
        <name>Zn(2+)</name>
        <dbReference type="ChEBI" id="CHEBI:29105"/>
        <label>2</label>
    </ligand>
</feature>
<reference evidence="7 9" key="1">
    <citation type="submission" date="2017-09" db="EMBL/GenBank/DDBJ databases">
        <title>Complete Genome Sequences of Two Strains of the Meat Spoilage Bacterium Brochothrix thermosphacta Isolated from Ground Chicken.</title>
        <authorList>
            <person name="Paoli G.C."/>
            <person name="Wijey C."/>
            <person name="Chen C.-Y."/>
            <person name="Nguyen L."/>
            <person name="Yan X."/>
            <person name="Irwin P.L."/>
        </authorList>
    </citation>
    <scope>NUCLEOTIDE SEQUENCE [LARGE SCALE GENOMIC DNA]</scope>
    <source>
        <strain evidence="7 9">BI</strain>
    </source>
</reference>
<evidence type="ECO:0000256" key="5">
    <source>
        <dbReference type="PIRSR" id="PIRSR001359-2"/>
    </source>
</evidence>
<protein>
    <submittedName>
        <fullName evidence="8">2-deoxy-5-keto-D-gluconic acid 6-phosphate aldolase</fullName>
        <ecNumber evidence="8">4.1.2.29</ecNumber>
    </submittedName>
    <submittedName>
        <fullName evidence="7">Fructose-1,6-bisphosphate aldolase, class II</fullName>
    </submittedName>
</protein>
<dbReference type="InterPro" id="IPR050246">
    <property type="entry name" value="Class_II_FBP_aldolase"/>
</dbReference>
<evidence type="ECO:0000313" key="9">
    <source>
        <dbReference type="Proteomes" id="UP000243591"/>
    </source>
</evidence>
<dbReference type="GO" id="GO:0004332">
    <property type="term" value="F:fructose-bisphosphate aldolase activity"/>
    <property type="evidence" value="ECO:0007669"/>
    <property type="project" value="InterPro"/>
</dbReference>
<dbReference type="PANTHER" id="PTHR30304">
    <property type="entry name" value="D-TAGATOSE-1,6-BISPHOSPHATE ALDOLASE"/>
    <property type="match status" value="1"/>
</dbReference>
<keyword evidence="3 8" id="KW-0456">Lyase</keyword>
<comment type="cofactor">
    <cofactor evidence="6">
        <name>Zn(2+)</name>
        <dbReference type="ChEBI" id="CHEBI:29105"/>
    </cofactor>
    <text evidence="6">Binds 2 Zn(2+) ions per subunit. One is catalytic and the other provides a structural contribution.</text>
</comment>
<dbReference type="InterPro" id="IPR013785">
    <property type="entry name" value="Aldolase_TIM"/>
</dbReference>
<dbReference type="PROSITE" id="PS00602">
    <property type="entry name" value="ALDOLASE_CLASS_II_1"/>
    <property type="match status" value="1"/>
</dbReference>
<dbReference type="PANTHER" id="PTHR30304:SF0">
    <property type="entry name" value="D-TAGATOSE-1,6-BISPHOSPHATE ALDOLASE SUBUNIT GATY-RELATED"/>
    <property type="match status" value="1"/>
</dbReference>
<dbReference type="OrthoDB" id="9803995at2"/>
<evidence type="ECO:0000256" key="2">
    <source>
        <dbReference type="ARBA" id="ARBA00022833"/>
    </source>
</evidence>
<feature type="binding site" evidence="6">
    <location>
        <position position="180"/>
    </location>
    <ligand>
        <name>Zn(2+)</name>
        <dbReference type="ChEBI" id="CHEBI:29105"/>
        <label>1</label>
        <note>catalytic</note>
    </ligand>
</feature>
<dbReference type="PROSITE" id="PS00806">
    <property type="entry name" value="ALDOLASE_CLASS_II_2"/>
    <property type="match status" value="1"/>
</dbReference>
<dbReference type="GO" id="GO:0006096">
    <property type="term" value="P:glycolytic process"/>
    <property type="evidence" value="ECO:0007669"/>
    <property type="project" value="InterPro"/>
</dbReference>
<reference evidence="8" key="3">
    <citation type="submission" date="2018-04" db="EMBL/GenBank/DDBJ databases">
        <authorList>
            <person name="Go L.Y."/>
            <person name="Mitchell J.A."/>
        </authorList>
    </citation>
    <scope>NUCLEOTIDE SEQUENCE</scope>
    <source>
        <strain evidence="8">BSAS1 3</strain>
    </source>
</reference>
<dbReference type="SUPFAM" id="SSF51569">
    <property type="entry name" value="Aldolase"/>
    <property type="match status" value="1"/>
</dbReference>
<dbReference type="EMBL" id="CP023483">
    <property type="protein sequence ID" value="ATF26899.1"/>
    <property type="molecule type" value="Genomic_DNA"/>
</dbReference>
<dbReference type="EMBL" id="OUNC01000010">
    <property type="protein sequence ID" value="SPP27665.1"/>
    <property type="molecule type" value="Genomic_DNA"/>
</dbReference>
<dbReference type="AlphaFoldDB" id="A0A1D2K7P8"/>
<evidence type="ECO:0000313" key="8">
    <source>
        <dbReference type="EMBL" id="SPP27665.1"/>
    </source>
</evidence>
<feature type="binding site" evidence="5">
    <location>
        <position position="181"/>
    </location>
    <ligand>
        <name>dihydroxyacetone phosphate</name>
        <dbReference type="ChEBI" id="CHEBI:57642"/>
    </ligand>
</feature>
<name>A0A1D2K7P8_BROTH</name>
<feature type="binding site" evidence="6">
    <location>
        <position position="86"/>
    </location>
    <ligand>
        <name>Zn(2+)</name>
        <dbReference type="ChEBI" id="CHEBI:29105"/>
        <label>1</label>
        <note>catalytic</note>
    </ligand>
</feature>
<organism evidence="7 9">
    <name type="scientific">Brochothrix thermosphacta</name>
    <name type="common">Microbacterium thermosphactum</name>
    <dbReference type="NCBI Taxonomy" id="2756"/>
    <lineage>
        <taxon>Bacteria</taxon>
        <taxon>Bacillati</taxon>
        <taxon>Bacillota</taxon>
        <taxon>Bacilli</taxon>
        <taxon>Bacillales</taxon>
        <taxon>Listeriaceae</taxon>
        <taxon>Brochothrix</taxon>
    </lineage>
</organism>
<dbReference type="GO" id="GO:0030388">
    <property type="term" value="P:fructose 1,6-bisphosphate metabolic process"/>
    <property type="evidence" value="ECO:0007669"/>
    <property type="project" value="InterPro"/>
</dbReference>
<sequence>MTIVNMKAMLNHALENEYAVPQFNLNGLPWAKAFLKSAQAEQSPVIIAASDRVVDFLGGFSTIFVMVNELMKEYNITVPVALHLDHGRSVERCKAAIDAGFTSVMIDGSHATIAENIEMTKAVTSYAHSRGVTVEAEVGTVGGNEDGLIGGIQYAKLEDCVALVEETGVDALAAALGSVHGQYVGEPKLGFKEMSAISVAVGIPLVLHGASGIPEDQVKRAIKLGHAKININTENNIAFAEVLRHMLTKNQTLFDPQAYLNPGQTAIEVAAIAKMREFGSSGKA</sequence>